<organism evidence="1 2">
    <name type="scientific">Mangrovicoccus algicola</name>
    <dbReference type="NCBI Taxonomy" id="2771008"/>
    <lineage>
        <taxon>Bacteria</taxon>
        <taxon>Pseudomonadati</taxon>
        <taxon>Pseudomonadota</taxon>
        <taxon>Alphaproteobacteria</taxon>
        <taxon>Rhodobacterales</taxon>
        <taxon>Paracoccaceae</taxon>
        <taxon>Mangrovicoccus</taxon>
    </lineage>
</organism>
<evidence type="ECO:0000313" key="2">
    <source>
        <dbReference type="Proteomes" id="UP000609121"/>
    </source>
</evidence>
<reference evidence="1" key="1">
    <citation type="submission" date="2020-09" db="EMBL/GenBank/DDBJ databases">
        <title>A novel bacterium of genus Mangrovicoccus, isolated from South China Sea.</title>
        <authorList>
            <person name="Huang H."/>
            <person name="Mo K."/>
            <person name="Hu Y."/>
        </authorList>
    </citation>
    <scope>NUCLEOTIDE SEQUENCE</scope>
    <source>
        <strain evidence="1">HB182678</strain>
    </source>
</reference>
<comment type="caution">
    <text evidence="1">The sequence shown here is derived from an EMBL/GenBank/DDBJ whole genome shotgun (WGS) entry which is preliminary data.</text>
</comment>
<proteinExistence type="predicted"/>
<protein>
    <submittedName>
        <fullName evidence="1">Uncharacterized protein</fullName>
    </submittedName>
</protein>
<accession>A0A8J6YTH7</accession>
<sequence length="93" mass="10278">MPRLVQVTSGSNASARVSKILEEPRALIALLGGFEIVVHGWRKVKVKRGGKAMRWEPRIVPVNAEDFNLCLYPQHPRSPVLLVPSTPSPMQPA</sequence>
<gene>
    <name evidence="1" type="ORF">ICN82_04055</name>
</gene>
<name>A0A8J6YTH7_9RHOB</name>
<dbReference type="Proteomes" id="UP000609121">
    <property type="component" value="Unassembled WGS sequence"/>
</dbReference>
<dbReference type="EMBL" id="JACVXA010000008">
    <property type="protein sequence ID" value="MBE3637375.1"/>
    <property type="molecule type" value="Genomic_DNA"/>
</dbReference>
<keyword evidence="2" id="KW-1185">Reference proteome</keyword>
<dbReference type="AlphaFoldDB" id="A0A8J6YTH7"/>
<evidence type="ECO:0000313" key="1">
    <source>
        <dbReference type="EMBL" id="MBE3637375.1"/>
    </source>
</evidence>
<dbReference type="RefSeq" id="WP_193179901.1">
    <property type="nucleotide sequence ID" value="NZ_JACVXA010000008.1"/>
</dbReference>